<protein>
    <recommendedName>
        <fullName evidence="2">DDE Tnp4 domain-containing protein</fullName>
    </recommendedName>
</protein>
<organism evidence="1">
    <name type="scientific">Amphimedon queenslandica</name>
    <name type="common">Sponge</name>
    <dbReference type="NCBI Taxonomy" id="400682"/>
    <lineage>
        <taxon>Eukaryota</taxon>
        <taxon>Metazoa</taxon>
        <taxon>Porifera</taxon>
        <taxon>Demospongiae</taxon>
        <taxon>Heteroscleromorpha</taxon>
        <taxon>Haplosclerida</taxon>
        <taxon>Niphatidae</taxon>
        <taxon>Amphimedon</taxon>
    </lineage>
</organism>
<accession>A0A1X7TIH9</accession>
<dbReference type="AlphaFoldDB" id="A0A1X7TIH9"/>
<dbReference type="EnsemblMetazoa" id="Aqu2.1.14626_001">
    <property type="protein sequence ID" value="Aqu2.1.14626_001"/>
    <property type="gene ID" value="Aqu2.1.14626"/>
</dbReference>
<sequence length="100" mass="12218">MELQKVKTPKKQKIRRLDILRRQATKRMIYVAMVMHSVLAPLSRQPKACWTDTRSKHWWECIVLQSFTNEDWVENFRISKPTFMFLCQHLKENIEWRILT</sequence>
<name>A0A1X7TIH9_AMPQE</name>
<dbReference type="InParanoid" id="A0A1X7TIH9"/>
<reference evidence="1" key="1">
    <citation type="submission" date="2017-05" db="UniProtKB">
        <authorList>
            <consortium name="EnsemblMetazoa"/>
        </authorList>
    </citation>
    <scope>IDENTIFICATION</scope>
</reference>
<evidence type="ECO:0008006" key="2">
    <source>
        <dbReference type="Google" id="ProtNLM"/>
    </source>
</evidence>
<evidence type="ECO:0000313" key="1">
    <source>
        <dbReference type="EnsemblMetazoa" id="Aqu2.1.14626_001"/>
    </source>
</evidence>
<proteinExistence type="predicted"/>